<proteinExistence type="predicted"/>
<evidence type="ECO:0000256" key="1">
    <source>
        <dbReference type="SAM" id="MobiDB-lite"/>
    </source>
</evidence>
<evidence type="ECO:0000313" key="2">
    <source>
        <dbReference type="EMBL" id="MBL7527700.1"/>
    </source>
</evidence>
<evidence type="ECO:0008006" key="4">
    <source>
        <dbReference type="Google" id="ProtNLM"/>
    </source>
</evidence>
<protein>
    <recommendedName>
        <fullName evidence="4">Protein-glutamine glutaminase</fullName>
    </recommendedName>
</protein>
<reference evidence="2 3" key="1">
    <citation type="submission" date="2020-12" db="EMBL/GenBank/DDBJ databases">
        <title>WGS of Legionella: environmental sample.</title>
        <authorList>
            <person name="Cristino S."/>
            <person name="Girolamini L."/>
            <person name="Salaris S."/>
            <person name="Pascale M.R."/>
            <person name="Mazzotta M."/>
            <person name="Orsini M."/>
            <person name="Grottola A."/>
        </authorList>
    </citation>
    <scope>NUCLEOTIDE SEQUENCE [LARGE SCALE GENOMIC DNA]</scope>
    <source>
        <strain evidence="2 3">30cs62</strain>
    </source>
</reference>
<evidence type="ECO:0000313" key="3">
    <source>
        <dbReference type="Proteomes" id="UP000809910"/>
    </source>
</evidence>
<dbReference type="Proteomes" id="UP000809910">
    <property type="component" value="Unassembled WGS sequence"/>
</dbReference>
<keyword evidence="3" id="KW-1185">Reference proteome</keyword>
<sequence>MPEIIEVAMDECEFTSDTDTDLVTYGVSTCIAFIIYASFYDEDDDLIQSRGLYHWSGFEVKQKDPAKSINDTLSFFLDELRMHFDLPFELDIQIDSLFFIGGEHAVWENDDLILSGTEREVYYLTEAVRDYNYSGAHFSKPKHINHSHFLTSGNESLTIKASSNQCSYETNTSDNCSKEEENQWEQSQYTI</sequence>
<dbReference type="RefSeq" id="WP_203108798.1">
    <property type="nucleotide sequence ID" value="NZ_JADOBG010000010.1"/>
</dbReference>
<feature type="region of interest" description="Disordered" evidence="1">
    <location>
        <begin position="169"/>
        <end position="191"/>
    </location>
</feature>
<gene>
    <name evidence="2" type="ORF">I5282_14125</name>
</gene>
<dbReference type="EMBL" id="JADWVN010000026">
    <property type="protein sequence ID" value="MBL7527700.1"/>
    <property type="molecule type" value="Genomic_DNA"/>
</dbReference>
<organism evidence="2 3">
    <name type="scientific">Legionella bononiensis</name>
    <dbReference type="NCBI Taxonomy" id="2793102"/>
    <lineage>
        <taxon>Bacteria</taxon>
        <taxon>Pseudomonadati</taxon>
        <taxon>Pseudomonadota</taxon>
        <taxon>Gammaproteobacteria</taxon>
        <taxon>Legionellales</taxon>
        <taxon>Legionellaceae</taxon>
        <taxon>Legionella</taxon>
    </lineage>
</organism>
<comment type="caution">
    <text evidence="2">The sequence shown here is derived from an EMBL/GenBank/DDBJ whole genome shotgun (WGS) entry which is preliminary data.</text>
</comment>
<accession>A0ABS1WEK6</accession>
<name>A0ABS1WEK6_9GAMM</name>